<feature type="region of interest" description="Disordered" evidence="1">
    <location>
        <begin position="1"/>
        <end position="48"/>
    </location>
</feature>
<evidence type="ECO:0000313" key="2">
    <source>
        <dbReference type="EMBL" id="KAK2614635.1"/>
    </source>
</evidence>
<sequence length="59" mass="5994">MTGSKKSSKRNNAPVSRLQAGGQSQYTGSTGSETNGQASAHSGTGPVVSYTQLVSFNGM</sequence>
<feature type="compositionally biased region" description="Low complexity" evidence="1">
    <location>
        <begin position="19"/>
        <end position="34"/>
    </location>
</feature>
<organism evidence="2 3">
    <name type="scientific">Phomopsis amygdali</name>
    <name type="common">Fusicoccum amygdali</name>
    <dbReference type="NCBI Taxonomy" id="1214568"/>
    <lineage>
        <taxon>Eukaryota</taxon>
        <taxon>Fungi</taxon>
        <taxon>Dikarya</taxon>
        <taxon>Ascomycota</taxon>
        <taxon>Pezizomycotina</taxon>
        <taxon>Sordariomycetes</taxon>
        <taxon>Sordariomycetidae</taxon>
        <taxon>Diaporthales</taxon>
        <taxon>Diaporthaceae</taxon>
        <taxon>Diaporthe</taxon>
    </lineage>
</organism>
<dbReference type="EMBL" id="JAUJFL010000001">
    <property type="protein sequence ID" value="KAK2614635.1"/>
    <property type="molecule type" value="Genomic_DNA"/>
</dbReference>
<name>A0AAD9SQP0_PHOAM</name>
<accession>A0AAD9SQP0</accession>
<protein>
    <submittedName>
        <fullName evidence="2">Uncharacterized protein</fullName>
    </submittedName>
</protein>
<comment type="caution">
    <text evidence="2">The sequence shown here is derived from an EMBL/GenBank/DDBJ whole genome shotgun (WGS) entry which is preliminary data.</text>
</comment>
<keyword evidence="3" id="KW-1185">Reference proteome</keyword>
<evidence type="ECO:0000256" key="1">
    <source>
        <dbReference type="SAM" id="MobiDB-lite"/>
    </source>
</evidence>
<feature type="compositionally biased region" description="Polar residues" evidence="1">
    <location>
        <begin position="1"/>
        <end position="14"/>
    </location>
</feature>
<proteinExistence type="predicted"/>
<dbReference type="Proteomes" id="UP001265746">
    <property type="component" value="Unassembled WGS sequence"/>
</dbReference>
<gene>
    <name evidence="2" type="ORF">N8I77_001444</name>
</gene>
<evidence type="ECO:0000313" key="3">
    <source>
        <dbReference type="Proteomes" id="UP001265746"/>
    </source>
</evidence>
<reference evidence="2" key="1">
    <citation type="submission" date="2023-06" db="EMBL/GenBank/DDBJ databases">
        <authorList>
            <person name="Noh H."/>
        </authorList>
    </citation>
    <scope>NUCLEOTIDE SEQUENCE</scope>
    <source>
        <strain evidence="2">DUCC20226</strain>
    </source>
</reference>
<dbReference type="AlphaFoldDB" id="A0AAD9SQP0"/>